<dbReference type="Gramene" id="TuG1812S0000812200.01.T01">
    <property type="protein sequence ID" value="TuG1812S0000812200.01.T01.s_cds28568"/>
    <property type="gene ID" value="TuG1812S0000812200.01"/>
</dbReference>
<dbReference type="EnsemblPlants" id="TuG1812S0000812200.01.T01">
    <property type="protein sequence ID" value="TuG1812S0000812200.01.T01.s_cds28568"/>
    <property type="gene ID" value="TuG1812S0000812200.01"/>
</dbReference>
<sequence length="115" mass="12504">MNTRNLFAPSVVNGVGLDEAVEADEGGEADVLDVVDAEITVPKITVPEEITSWCRNDDEGSNVDVSVIENIKPIEFEDVPFESDDDTDDDEAYVNDGHVAPLGQEESDDDQGFFV</sequence>
<feature type="compositionally biased region" description="Acidic residues" evidence="1">
    <location>
        <begin position="77"/>
        <end position="93"/>
    </location>
</feature>
<feature type="region of interest" description="Disordered" evidence="1">
    <location>
        <begin position="77"/>
        <end position="115"/>
    </location>
</feature>
<evidence type="ECO:0000313" key="3">
    <source>
        <dbReference type="Proteomes" id="UP000015106"/>
    </source>
</evidence>
<reference evidence="3" key="1">
    <citation type="journal article" date="2013" name="Nature">
        <title>Draft genome of the wheat A-genome progenitor Triticum urartu.</title>
        <authorList>
            <person name="Ling H.Q."/>
            <person name="Zhao S."/>
            <person name="Liu D."/>
            <person name="Wang J."/>
            <person name="Sun H."/>
            <person name="Zhang C."/>
            <person name="Fan H."/>
            <person name="Li D."/>
            <person name="Dong L."/>
            <person name="Tao Y."/>
            <person name="Gao C."/>
            <person name="Wu H."/>
            <person name="Li Y."/>
            <person name="Cui Y."/>
            <person name="Guo X."/>
            <person name="Zheng S."/>
            <person name="Wang B."/>
            <person name="Yu K."/>
            <person name="Liang Q."/>
            <person name="Yang W."/>
            <person name="Lou X."/>
            <person name="Chen J."/>
            <person name="Feng M."/>
            <person name="Jian J."/>
            <person name="Zhang X."/>
            <person name="Luo G."/>
            <person name="Jiang Y."/>
            <person name="Liu J."/>
            <person name="Wang Z."/>
            <person name="Sha Y."/>
            <person name="Zhang B."/>
            <person name="Wu H."/>
            <person name="Tang D."/>
            <person name="Shen Q."/>
            <person name="Xue P."/>
            <person name="Zou S."/>
            <person name="Wang X."/>
            <person name="Liu X."/>
            <person name="Wang F."/>
            <person name="Yang Y."/>
            <person name="An X."/>
            <person name="Dong Z."/>
            <person name="Zhang K."/>
            <person name="Zhang X."/>
            <person name="Luo M.C."/>
            <person name="Dvorak J."/>
            <person name="Tong Y."/>
            <person name="Wang J."/>
            <person name="Yang H."/>
            <person name="Li Z."/>
            <person name="Wang D."/>
            <person name="Zhang A."/>
            <person name="Wang J."/>
        </authorList>
    </citation>
    <scope>NUCLEOTIDE SEQUENCE</scope>
    <source>
        <strain evidence="3">cv. G1812</strain>
    </source>
</reference>
<dbReference type="Proteomes" id="UP000015106">
    <property type="component" value="Unassembled WGS sequence"/>
</dbReference>
<organism evidence="2 3">
    <name type="scientific">Triticum urartu</name>
    <name type="common">Red wild einkorn</name>
    <name type="synonym">Crithodium urartu</name>
    <dbReference type="NCBI Taxonomy" id="4572"/>
    <lineage>
        <taxon>Eukaryota</taxon>
        <taxon>Viridiplantae</taxon>
        <taxon>Streptophyta</taxon>
        <taxon>Embryophyta</taxon>
        <taxon>Tracheophyta</taxon>
        <taxon>Spermatophyta</taxon>
        <taxon>Magnoliopsida</taxon>
        <taxon>Liliopsida</taxon>
        <taxon>Poales</taxon>
        <taxon>Poaceae</taxon>
        <taxon>BOP clade</taxon>
        <taxon>Pooideae</taxon>
        <taxon>Triticodae</taxon>
        <taxon>Triticeae</taxon>
        <taxon>Triticinae</taxon>
        <taxon>Triticum</taxon>
    </lineage>
</organism>
<keyword evidence="3" id="KW-1185">Reference proteome</keyword>
<dbReference type="AlphaFoldDB" id="A0A8R7R6Y9"/>
<protein>
    <submittedName>
        <fullName evidence="2">Uncharacterized protein</fullName>
    </submittedName>
</protein>
<accession>A0A8R7R6Y9</accession>
<feature type="compositionally biased region" description="Acidic residues" evidence="1">
    <location>
        <begin position="105"/>
        <end position="115"/>
    </location>
</feature>
<name>A0A8R7R6Y9_TRIUA</name>
<reference evidence="2" key="2">
    <citation type="submission" date="2022-06" db="UniProtKB">
        <authorList>
            <consortium name="EnsemblPlants"/>
        </authorList>
    </citation>
    <scope>IDENTIFICATION</scope>
</reference>
<evidence type="ECO:0000313" key="2">
    <source>
        <dbReference type="EnsemblPlants" id="TuG1812S0000812200.01.T01.s_cds28568"/>
    </source>
</evidence>
<evidence type="ECO:0000256" key="1">
    <source>
        <dbReference type="SAM" id="MobiDB-lite"/>
    </source>
</evidence>
<proteinExistence type="predicted"/>